<sequence>MNWNLDSSHTTVAFAVKHMGIFTVRGQFKKVAGSIVASEQGVPSKIEVTIDAASIETGEAQRDAHLRSPDFLDAEQYPELRFVSTQIEALGGNQYRIHGDLTIRNITKSVVLEAELSAPVKDPWGLTRTGATATGVLNRKDWGLTWNQVLELGALLVGEEVRFTIEVQAVAAQPPVAA</sequence>
<dbReference type="Proteomes" id="UP000321197">
    <property type="component" value="Unassembled WGS sequence"/>
</dbReference>
<dbReference type="PANTHER" id="PTHR34406">
    <property type="entry name" value="PROTEIN YCEI"/>
    <property type="match status" value="1"/>
</dbReference>
<dbReference type="RefSeq" id="WP_186814633.1">
    <property type="nucleotide sequence ID" value="NZ_BJXL01000041.1"/>
</dbReference>
<dbReference type="SMART" id="SM00867">
    <property type="entry name" value="YceI"/>
    <property type="match status" value="1"/>
</dbReference>
<feature type="domain" description="Lipid/polyisoprenoid-binding YceI-like" evidence="1">
    <location>
        <begin position="2"/>
        <end position="170"/>
    </location>
</feature>
<organism evidence="2 3">
    <name type="scientific">Meiothermus hypogaeus NBRC 106114</name>
    <dbReference type="NCBI Taxonomy" id="1227553"/>
    <lineage>
        <taxon>Bacteria</taxon>
        <taxon>Thermotogati</taxon>
        <taxon>Deinococcota</taxon>
        <taxon>Deinococci</taxon>
        <taxon>Thermales</taxon>
        <taxon>Thermaceae</taxon>
        <taxon>Meiothermus</taxon>
    </lineage>
</organism>
<comment type="caution">
    <text evidence="2">The sequence shown here is derived from an EMBL/GenBank/DDBJ whole genome shotgun (WGS) entry which is preliminary data.</text>
</comment>
<accession>A0A511R171</accession>
<dbReference type="Gene3D" id="2.40.128.110">
    <property type="entry name" value="Lipid/polyisoprenoid-binding, YceI-like"/>
    <property type="match status" value="1"/>
</dbReference>
<proteinExistence type="predicted"/>
<dbReference type="PANTHER" id="PTHR34406:SF1">
    <property type="entry name" value="PROTEIN YCEI"/>
    <property type="match status" value="1"/>
</dbReference>
<gene>
    <name evidence="2" type="ORF">MHY01S_15210</name>
</gene>
<dbReference type="InterPro" id="IPR007372">
    <property type="entry name" value="Lipid/polyisoprenoid-bd_YceI"/>
</dbReference>
<dbReference type="SUPFAM" id="SSF101874">
    <property type="entry name" value="YceI-like"/>
    <property type="match status" value="1"/>
</dbReference>
<dbReference type="Pfam" id="PF04264">
    <property type="entry name" value="YceI"/>
    <property type="match status" value="1"/>
</dbReference>
<protein>
    <recommendedName>
        <fullName evidence="1">Lipid/polyisoprenoid-binding YceI-like domain-containing protein</fullName>
    </recommendedName>
</protein>
<dbReference type="InterPro" id="IPR036761">
    <property type="entry name" value="TTHA0802/YceI-like_sf"/>
</dbReference>
<evidence type="ECO:0000259" key="1">
    <source>
        <dbReference type="SMART" id="SM00867"/>
    </source>
</evidence>
<dbReference type="AlphaFoldDB" id="A0A511R171"/>
<evidence type="ECO:0000313" key="2">
    <source>
        <dbReference type="EMBL" id="GEM83355.1"/>
    </source>
</evidence>
<name>A0A511R171_9DEIN</name>
<evidence type="ECO:0000313" key="3">
    <source>
        <dbReference type="Proteomes" id="UP000321197"/>
    </source>
</evidence>
<dbReference type="EMBL" id="BJXL01000041">
    <property type="protein sequence ID" value="GEM83355.1"/>
    <property type="molecule type" value="Genomic_DNA"/>
</dbReference>
<reference evidence="2 3" key="1">
    <citation type="submission" date="2019-07" db="EMBL/GenBank/DDBJ databases">
        <title>Whole genome shotgun sequence of Meiothermus hypogaeus NBRC 106114.</title>
        <authorList>
            <person name="Hosoyama A."/>
            <person name="Uohara A."/>
            <person name="Ohji S."/>
            <person name="Ichikawa N."/>
        </authorList>
    </citation>
    <scope>NUCLEOTIDE SEQUENCE [LARGE SCALE GENOMIC DNA]</scope>
    <source>
        <strain evidence="2 3">NBRC 106114</strain>
    </source>
</reference>